<dbReference type="Proteomes" id="UP000188354">
    <property type="component" value="Unassembled WGS sequence"/>
</dbReference>
<protein>
    <recommendedName>
        <fullName evidence="5">DUF4005 domain-containing protein</fullName>
    </recommendedName>
</protein>
<dbReference type="Gramene" id="OIW20960">
    <property type="protein sequence ID" value="OIW20960"/>
    <property type="gene ID" value="TanjilG_26672"/>
</dbReference>
<dbReference type="PANTHER" id="PTHR32295:SF275">
    <property type="entry name" value="IQ CALMODULIN-BINDING MOTIF PROTEIN"/>
    <property type="match status" value="1"/>
</dbReference>
<feature type="compositionally biased region" description="Basic and acidic residues" evidence="4">
    <location>
        <begin position="644"/>
        <end position="661"/>
    </location>
</feature>
<proteinExistence type="inferred from homology"/>
<dbReference type="Pfam" id="PF13178">
    <property type="entry name" value="DUF4005"/>
    <property type="match status" value="1"/>
</dbReference>
<evidence type="ECO:0000259" key="5">
    <source>
        <dbReference type="Pfam" id="PF13178"/>
    </source>
</evidence>
<organism evidence="6 7">
    <name type="scientific">Lupinus angustifolius</name>
    <name type="common">Narrow-leaved blue lupine</name>
    <dbReference type="NCBI Taxonomy" id="3871"/>
    <lineage>
        <taxon>Eukaryota</taxon>
        <taxon>Viridiplantae</taxon>
        <taxon>Streptophyta</taxon>
        <taxon>Embryophyta</taxon>
        <taxon>Tracheophyta</taxon>
        <taxon>Spermatophyta</taxon>
        <taxon>Magnoliopsida</taxon>
        <taxon>eudicotyledons</taxon>
        <taxon>Gunneridae</taxon>
        <taxon>Pentapetalae</taxon>
        <taxon>rosids</taxon>
        <taxon>fabids</taxon>
        <taxon>Fabales</taxon>
        <taxon>Fabaceae</taxon>
        <taxon>Papilionoideae</taxon>
        <taxon>50 kb inversion clade</taxon>
        <taxon>genistoids sensu lato</taxon>
        <taxon>core genistoids</taxon>
        <taxon>Genisteae</taxon>
        <taxon>Lupinus</taxon>
    </lineage>
</organism>
<feature type="region of interest" description="Disordered" evidence="4">
    <location>
        <begin position="496"/>
        <end position="612"/>
    </location>
</feature>
<feature type="compositionally biased region" description="Basic and acidic residues" evidence="4">
    <location>
        <begin position="557"/>
        <end position="587"/>
    </location>
</feature>
<feature type="compositionally biased region" description="Polar residues" evidence="4">
    <location>
        <begin position="124"/>
        <end position="134"/>
    </location>
</feature>
<dbReference type="InterPro" id="IPR000048">
    <property type="entry name" value="IQ_motif_EF-hand-BS"/>
</dbReference>
<feature type="region of interest" description="Disordered" evidence="4">
    <location>
        <begin position="877"/>
        <end position="900"/>
    </location>
</feature>
<feature type="compositionally biased region" description="Basic and acidic residues" evidence="4">
    <location>
        <begin position="27"/>
        <end position="44"/>
    </location>
</feature>
<feature type="compositionally biased region" description="Basic and acidic residues" evidence="4">
    <location>
        <begin position="140"/>
        <end position="157"/>
    </location>
</feature>
<feature type="compositionally biased region" description="Basic and acidic residues" evidence="4">
    <location>
        <begin position="710"/>
        <end position="719"/>
    </location>
</feature>
<feature type="compositionally biased region" description="Polar residues" evidence="4">
    <location>
        <begin position="795"/>
        <end position="810"/>
    </location>
</feature>
<feature type="compositionally biased region" description="Basic and acidic residues" evidence="4">
    <location>
        <begin position="727"/>
        <end position="751"/>
    </location>
</feature>
<sequence>MGKGRSPGKWFKNLLSRKKSSSKYKSSKKDDILKPSDNKDELRSSDLTVSDQIADSLVIPSPISGANATKVVLSEKEVVSSSSHDNDIISAGDEEVHAKAVANFGSQEDLEKLRLTDAATTVQAASKGYQVTDNSSSKSESSKKDDILKPSDNKDELQSSDLTVSDQIADSLMIPSPISGANASKGVLSEKEVITGSLHDKDIISAGDEEVHAKAVANFGSQEDVEKLRLTDAATTVEAASKGYQVINNTSSKSESSKKDDILKPSDNKDELRSSDLTMSDQIADSLVIASPISGANATKGVLSEKEVITSSSHDNDIISAGDEEAHAQAVVSFGSQEDLEKLGLTDAATTVQAASRGYQARLTFQTQKGIIQLQALIRGHLVRRQAVSAYHCVKGIVKFQALVRGYNVRRSDIGLAVLKIRKDPKCSNSIGVITTTQSEKLCDIVFVRKLLASSSVAVPLSLRFYHGDPNLAKEWLSRWTRSHFWPPLPELNKKLDSLSNDKNGSHRTVEKGQIKRNTRKSPSVKAGDGSGSGSGSSKYKQHLKKDSNRLLLSAQEHPRKEIEKSSSVKSRLESVSDRAEVVDEKRKHSTRKNSGHTVSDVSKLGSSASSEKMKDLAVSKAKDLAVSKAKDLAVSKAKDLAVSKAKDLAVSKSKESDPEKSLGQQVEYKHDNQPHGDPFALSKTSVINVTDEGTIDVLDHTVTEVSKLDQRVSSEKMTDLAVSNSKESDPDKSPRQHVGDKLDNDPHDNSMDFLQQSVMNNYIDEAIQGVSEELSGGGSDNYVSNNYQRRASLPANFNDQDNDSQNTPRLPSYMAPTESAKARIRAQGSPRSASAFVDNNSVTRRLSLSSSLNANSDSFSPRSERLVISGRGGIRTDRSLSSLRDGNGTEKLIQPRWRR</sequence>
<evidence type="ECO:0000256" key="3">
    <source>
        <dbReference type="ARBA" id="ARBA00024378"/>
    </source>
</evidence>
<evidence type="ECO:0000313" key="6">
    <source>
        <dbReference type="EMBL" id="OIW20960.1"/>
    </source>
</evidence>
<evidence type="ECO:0000313" key="7">
    <source>
        <dbReference type="Proteomes" id="UP000188354"/>
    </source>
</evidence>
<comment type="caution">
    <text evidence="6">The sequence shown here is derived from an EMBL/GenBank/DDBJ whole genome shotgun (WGS) entry which is preliminary data.</text>
</comment>
<feature type="compositionally biased region" description="Basic and acidic residues" evidence="4">
    <location>
        <begin position="255"/>
        <end position="273"/>
    </location>
</feature>
<reference evidence="6 7" key="1">
    <citation type="journal article" date="2017" name="Plant Biotechnol. J.">
        <title>A comprehensive draft genome sequence for lupin (Lupinus angustifolius), an emerging health food: insights into plant-microbe interactions and legume evolution.</title>
        <authorList>
            <person name="Hane J.K."/>
            <person name="Ming Y."/>
            <person name="Kamphuis L.G."/>
            <person name="Nelson M.N."/>
            <person name="Garg G."/>
            <person name="Atkins C.A."/>
            <person name="Bayer P.E."/>
            <person name="Bravo A."/>
            <person name="Bringans S."/>
            <person name="Cannon S."/>
            <person name="Edwards D."/>
            <person name="Foley R."/>
            <person name="Gao L.L."/>
            <person name="Harrison M.J."/>
            <person name="Huang W."/>
            <person name="Hurgobin B."/>
            <person name="Li S."/>
            <person name="Liu C.W."/>
            <person name="McGrath A."/>
            <person name="Morahan G."/>
            <person name="Murray J."/>
            <person name="Weller J."/>
            <person name="Jian J."/>
            <person name="Singh K.B."/>
        </authorList>
    </citation>
    <scope>NUCLEOTIDE SEQUENCE [LARGE SCALE GENOMIC DNA]</scope>
    <source>
        <strain evidence="7">cv. Tanjil</strain>
        <tissue evidence="6">Whole plant</tissue>
    </source>
</reference>
<comment type="subunit">
    <text evidence="3">Binds to multiple calmodulin (CaM) in the presence of Ca(2+) and CaM-like proteins.</text>
</comment>
<comment type="similarity">
    <text evidence="2">Belongs to the IQD family.</text>
</comment>
<dbReference type="OrthoDB" id="10360047at2759"/>
<feature type="compositionally biased region" description="Basic and acidic residues" evidence="4">
    <location>
        <begin position="504"/>
        <end position="514"/>
    </location>
</feature>
<dbReference type="SMART" id="SM00015">
    <property type="entry name" value="IQ"/>
    <property type="match status" value="3"/>
</dbReference>
<dbReference type="Pfam" id="PF00612">
    <property type="entry name" value="IQ"/>
    <property type="match status" value="3"/>
</dbReference>
<feature type="region of interest" description="Disordered" evidence="4">
    <location>
        <begin position="20"/>
        <end position="45"/>
    </location>
</feature>
<feature type="region of interest" description="Disordered" evidence="4">
    <location>
        <begin position="644"/>
        <end position="680"/>
    </location>
</feature>
<evidence type="ECO:0000256" key="4">
    <source>
        <dbReference type="SAM" id="MobiDB-lite"/>
    </source>
</evidence>
<feature type="domain" description="DUF4005" evidence="5">
    <location>
        <begin position="804"/>
        <end position="858"/>
    </location>
</feature>
<feature type="region of interest" description="Disordered" evidence="4">
    <location>
        <begin position="795"/>
        <end position="814"/>
    </location>
</feature>
<feature type="region of interest" description="Disordered" evidence="4">
    <location>
        <begin position="710"/>
        <end position="752"/>
    </location>
</feature>
<dbReference type="GO" id="GO:0005516">
    <property type="term" value="F:calmodulin binding"/>
    <property type="evidence" value="ECO:0007669"/>
    <property type="project" value="UniProtKB-KW"/>
</dbReference>
<dbReference type="PANTHER" id="PTHR32295">
    <property type="entry name" value="IQ-DOMAIN 5-RELATED"/>
    <property type="match status" value="1"/>
</dbReference>
<feature type="region of interest" description="Disordered" evidence="4">
    <location>
        <begin position="124"/>
        <end position="162"/>
    </location>
</feature>
<name>A0A394DCA1_LUPAN</name>
<dbReference type="PROSITE" id="PS50096">
    <property type="entry name" value="IQ"/>
    <property type="match status" value="2"/>
</dbReference>
<gene>
    <name evidence="6" type="ORF">TanjilG_26672</name>
</gene>
<feature type="region of interest" description="Disordered" evidence="4">
    <location>
        <begin position="248"/>
        <end position="273"/>
    </location>
</feature>
<feature type="compositionally biased region" description="Polar residues" evidence="4">
    <location>
        <begin position="596"/>
        <end position="611"/>
    </location>
</feature>
<keyword evidence="1" id="KW-0112">Calmodulin-binding</keyword>
<dbReference type="EMBL" id="MLAU01017278">
    <property type="protein sequence ID" value="OIW20960.1"/>
    <property type="molecule type" value="Genomic_DNA"/>
</dbReference>
<dbReference type="Gene3D" id="1.20.5.190">
    <property type="match status" value="1"/>
</dbReference>
<dbReference type="STRING" id="3871.A0A394DCA1"/>
<evidence type="ECO:0000256" key="1">
    <source>
        <dbReference type="ARBA" id="ARBA00022860"/>
    </source>
</evidence>
<evidence type="ECO:0000256" key="2">
    <source>
        <dbReference type="ARBA" id="ARBA00024341"/>
    </source>
</evidence>
<keyword evidence="7" id="KW-1185">Reference proteome</keyword>
<accession>A0A394DCA1</accession>
<dbReference type="InterPro" id="IPR025064">
    <property type="entry name" value="DUF4005"/>
</dbReference>
<dbReference type="AlphaFoldDB" id="A0A394DCA1"/>